<proteinExistence type="predicted"/>
<dbReference type="PROSITE" id="PS51257">
    <property type="entry name" value="PROKAR_LIPOPROTEIN"/>
    <property type="match status" value="1"/>
</dbReference>
<evidence type="ECO:0000256" key="5">
    <source>
        <dbReference type="SAM" id="MobiDB-lite"/>
    </source>
</evidence>
<dbReference type="InterPro" id="IPR018660">
    <property type="entry name" value="MliC"/>
</dbReference>
<evidence type="ECO:0000256" key="6">
    <source>
        <dbReference type="SAM" id="SignalP"/>
    </source>
</evidence>
<evidence type="ECO:0000259" key="7">
    <source>
        <dbReference type="Pfam" id="PF09864"/>
    </source>
</evidence>
<dbReference type="RefSeq" id="WP_065144283.1">
    <property type="nucleotide sequence ID" value="NZ_LZLS01000103.1"/>
</dbReference>
<dbReference type="EMBL" id="LZLS01000103">
    <property type="protein sequence ID" value="OBK27014.1"/>
    <property type="molecule type" value="Genomic_DNA"/>
</dbReference>
<comment type="caution">
    <text evidence="8">The sequence shown here is derived from an EMBL/GenBank/DDBJ whole genome shotgun (WGS) entry which is preliminary data.</text>
</comment>
<dbReference type="PANTHER" id="PTHR37549">
    <property type="entry name" value="LIPOPROTEIN LPRI"/>
    <property type="match status" value="1"/>
</dbReference>
<evidence type="ECO:0000313" key="8">
    <source>
        <dbReference type="EMBL" id="OBK27014.1"/>
    </source>
</evidence>
<evidence type="ECO:0000256" key="2">
    <source>
        <dbReference type="ARBA" id="ARBA00023136"/>
    </source>
</evidence>
<dbReference type="Proteomes" id="UP000093928">
    <property type="component" value="Unassembled WGS sequence"/>
</dbReference>
<name>A0A1A3P167_MYCAS</name>
<organism evidence="8 9">
    <name type="scientific">Mycobacterium asiaticum</name>
    <dbReference type="NCBI Taxonomy" id="1790"/>
    <lineage>
        <taxon>Bacteria</taxon>
        <taxon>Bacillati</taxon>
        <taxon>Actinomycetota</taxon>
        <taxon>Actinomycetes</taxon>
        <taxon>Mycobacteriales</taxon>
        <taxon>Mycobacteriaceae</taxon>
        <taxon>Mycobacterium</taxon>
    </lineage>
</organism>
<dbReference type="Gene3D" id="2.40.128.200">
    <property type="match status" value="1"/>
</dbReference>
<evidence type="ECO:0000256" key="4">
    <source>
        <dbReference type="ARBA" id="ARBA00023288"/>
    </source>
</evidence>
<feature type="signal peptide" evidence="6">
    <location>
        <begin position="1"/>
        <end position="18"/>
    </location>
</feature>
<evidence type="ECO:0000313" key="9">
    <source>
        <dbReference type="Proteomes" id="UP000093928"/>
    </source>
</evidence>
<dbReference type="GO" id="GO:0005576">
    <property type="term" value="C:extracellular region"/>
    <property type="evidence" value="ECO:0007669"/>
    <property type="project" value="TreeGrafter"/>
</dbReference>
<dbReference type="InterPro" id="IPR052755">
    <property type="entry name" value="Lysozyme_Inhibitor_LprI"/>
</dbReference>
<feature type="chain" id="PRO_5038947727" description="C-type lysozyme inhibitor domain-containing protein" evidence="6">
    <location>
        <begin position="19"/>
        <end position="223"/>
    </location>
</feature>
<keyword evidence="1 6" id="KW-0732">Signal</keyword>
<dbReference type="OrthoDB" id="5565855at2"/>
<reference evidence="8 9" key="1">
    <citation type="submission" date="2016-06" db="EMBL/GenBank/DDBJ databases">
        <authorList>
            <person name="Kjaerup R.B."/>
            <person name="Dalgaard T.S."/>
            <person name="Juul-Madsen H.R."/>
        </authorList>
    </citation>
    <scope>NUCLEOTIDE SEQUENCE [LARGE SCALE GENOMIC DNA]</scope>
    <source>
        <strain evidence="8 9">1165133.8</strain>
    </source>
</reference>
<sequence length="223" mass="23308">MRPTAAIVAVLIVSFVSACGTGESRTAGTTGASGTSGGSGAQSSSTQPPPPAPMTFDCAKPANKAQQLVCDDPQLSALDRRVQAAYQQALARPGADAATLTTAQGAFATVRDGCAGFSDLRTCVLEAYQTRQVELALEVPNNAAPPVVTYNCPADAGTLTAQFYNDFDPKTAVLDWKGVRVILFLQPSGSGARYGRQGSEYWEHQGEVSLDMSGTKFVCHTQP</sequence>
<protein>
    <recommendedName>
        <fullName evidence="7">C-type lysozyme inhibitor domain-containing protein</fullName>
    </recommendedName>
</protein>
<evidence type="ECO:0000256" key="1">
    <source>
        <dbReference type="ARBA" id="ARBA00022729"/>
    </source>
</evidence>
<evidence type="ECO:0000256" key="3">
    <source>
        <dbReference type="ARBA" id="ARBA00023139"/>
    </source>
</evidence>
<feature type="region of interest" description="Disordered" evidence="5">
    <location>
        <begin position="23"/>
        <end position="54"/>
    </location>
</feature>
<feature type="domain" description="C-type lysozyme inhibitor" evidence="7">
    <location>
        <begin position="150"/>
        <end position="215"/>
    </location>
</feature>
<keyword evidence="4" id="KW-0449">Lipoprotein</keyword>
<keyword evidence="3" id="KW-0564">Palmitate</keyword>
<accession>A0A1A3P167</accession>
<dbReference type="InterPro" id="IPR036328">
    <property type="entry name" value="MliC_sf"/>
</dbReference>
<keyword evidence="2" id="KW-0472">Membrane</keyword>
<dbReference type="Pfam" id="PF09864">
    <property type="entry name" value="MliC"/>
    <property type="match status" value="1"/>
</dbReference>
<gene>
    <name evidence="8" type="ORF">A5634_24015</name>
</gene>
<dbReference type="PANTHER" id="PTHR37549:SF1">
    <property type="entry name" value="LIPOPROTEIN LPRI"/>
    <property type="match status" value="1"/>
</dbReference>
<dbReference type="SUPFAM" id="SSF141488">
    <property type="entry name" value="YdhA-like"/>
    <property type="match status" value="1"/>
</dbReference>
<dbReference type="AlphaFoldDB" id="A0A1A3P167"/>